<dbReference type="AlphaFoldDB" id="A0A9J6FMV6"/>
<sequence>MFSKFVCNSVLTATSPLKDRPVSHQTGWQLLRCLVRMSEWPAPLSIFIFCAAACAFALEQLCIKEWTDSGTSGVSDEQLQPETPWRKYLIALCVTDGISTFFH</sequence>
<organism evidence="1 2">
    <name type="scientific">Haemaphysalis longicornis</name>
    <name type="common">Bush tick</name>
    <dbReference type="NCBI Taxonomy" id="44386"/>
    <lineage>
        <taxon>Eukaryota</taxon>
        <taxon>Metazoa</taxon>
        <taxon>Ecdysozoa</taxon>
        <taxon>Arthropoda</taxon>
        <taxon>Chelicerata</taxon>
        <taxon>Arachnida</taxon>
        <taxon>Acari</taxon>
        <taxon>Parasitiformes</taxon>
        <taxon>Ixodida</taxon>
        <taxon>Ixodoidea</taxon>
        <taxon>Ixodidae</taxon>
        <taxon>Haemaphysalinae</taxon>
        <taxon>Haemaphysalis</taxon>
    </lineage>
</organism>
<name>A0A9J6FMV6_HAELO</name>
<protein>
    <submittedName>
        <fullName evidence="1">Uncharacterized protein</fullName>
    </submittedName>
</protein>
<accession>A0A9J6FMV6</accession>
<comment type="caution">
    <text evidence="1">The sequence shown here is derived from an EMBL/GenBank/DDBJ whole genome shotgun (WGS) entry which is preliminary data.</text>
</comment>
<proteinExistence type="predicted"/>
<evidence type="ECO:0000313" key="2">
    <source>
        <dbReference type="Proteomes" id="UP000821853"/>
    </source>
</evidence>
<evidence type="ECO:0000313" key="1">
    <source>
        <dbReference type="EMBL" id="KAH9364175.1"/>
    </source>
</evidence>
<keyword evidence="2" id="KW-1185">Reference proteome</keyword>
<dbReference type="VEuPathDB" id="VectorBase:HLOH_047681"/>
<dbReference type="EMBL" id="JABSTR010000002">
    <property type="protein sequence ID" value="KAH9364175.1"/>
    <property type="molecule type" value="Genomic_DNA"/>
</dbReference>
<dbReference type="Proteomes" id="UP000821853">
    <property type="component" value="Chromosome 10"/>
</dbReference>
<reference evidence="1 2" key="1">
    <citation type="journal article" date="2020" name="Cell">
        <title>Large-Scale Comparative Analyses of Tick Genomes Elucidate Their Genetic Diversity and Vector Capacities.</title>
        <authorList>
            <consortium name="Tick Genome and Microbiome Consortium (TIGMIC)"/>
            <person name="Jia N."/>
            <person name="Wang J."/>
            <person name="Shi W."/>
            <person name="Du L."/>
            <person name="Sun Y."/>
            <person name="Zhan W."/>
            <person name="Jiang J.F."/>
            <person name="Wang Q."/>
            <person name="Zhang B."/>
            <person name="Ji P."/>
            <person name="Bell-Sakyi L."/>
            <person name="Cui X.M."/>
            <person name="Yuan T.T."/>
            <person name="Jiang B.G."/>
            <person name="Yang W.F."/>
            <person name="Lam T.T."/>
            <person name="Chang Q.C."/>
            <person name="Ding S.J."/>
            <person name="Wang X.J."/>
            <person name="Zhu J.G."/>
            <person name="Ruan X.D."/>
            <person name="Zhao L."/>
            <person name="Wei J.T."/>
            <person name="Ye R.Z."/>
            <person name="Que T.C."/>
            <person name="Du C.H."/>
            <person name="Zhou Y.H."/>
            <person name="Cheng J.X."/>
            <person name="Dai P.F."/>
            <person name="Guo W.B."/>
            <person name="Han X.H."/>
            <person name="Huang E.J."/>
            <person name="Li L.F."/>
            <person name="Wei W."/>
            <person name="Gao Y.C."/>
            <person name="Liu J.Z."/>
            <person name="Shao H.Z."/>
            <person name="Wang X."/>
            <person name="Wang C.C."/>
            <person name="Yang T.C."/>
            <person name="Huo Q.B."/>
            <person name="Li W."/>
            <person name="Chen H.Y."/>
            <person name="Chen S.E."/>
            <person name="Zhou L.G."/>
            <person name="Ni X.B."/>
            <person name="Tian J.H."/>
            <person name="Sheng Y."/>
            <person name="Liu T."/>
            <person name="Pan Y.S."/>
            <person name="Xia L.Y."/>
            <person name="Li J."/>
            <person name="Zhao F."/>
            <person name="Cao W.C."/>
        </authorList>
    </citation>
    <scope>NUCLEOTIDE SEQUENCE [LARGE SCALE GENOMIC DNA]</scope>
    <source>
        <strain evidence="1">HaeL-2018</strain>
    </source>
</reference>
<gene>
    <name evidence="1" type="ORF">HPB48_000807</name>
</gene>